<reference evidence="1" key="1">
    <citation type="submission" date="2023-08" db="EMBL/GenBank/DDBJ databases">
        <title>Black Yeasts Isolated from many extreme environments.</title>
        <authorList>
            <person name="Coleine C."/>
            <person name="Stajich J.E."/>
            <person name="Selbmann L."/>
        </authorList>
    </citation>
    <scope>NUCLEOTIDE SEQUENCE</scope>
    <source>
        <strain evidence="1">CCFEE 5810</strain>
    </source>
</reference>
<dbReference type="GO" id="GO:0016233">
    <property type="term" value="P:telomere capping"/>
    <property type="evidence" value="ECO:0007669"/>
    <property type="project" value="InterPro"/>
</dbReference>
<dbReference type="GO" id="GO:1990879">
    <property type="term" value="C:CST complex"/>
    <property type="evidence" value="ECO:0007669"/>
    <property type="project" value="InterPro"/>
</dbReference>
<dbReference type="EMBL" id="JAVRQU010000009">
    <property type="protein sequence ID" value="KAK5698864.1"/>
    <property type="molecule type" value="Genomic_DNA"/>
</dbReference>
<dbReference type="InterPro" id="IPR012340">
    <property type="entry name" value="NA-bd_OB-fold"/>
</dbReference>
<proteinExistence type="predicted"/>
<organism evidence="1 2">
    <name type="scientific">Elasticomyces elasticus</name>
    <dbReference type="NCBI Taxonomy" id="574655"/>
    <lineage>
        <taxon>Eukaryota</taxon>
        <taxon>Fungi</taxon>
        <taxon>Dikarya</taxon>
        <taxon>Ascomycota</taxon>
        <taxon>Pezizomycotina</taxon>
        <taxon>Dothideomycetes</taxon>
        <taxon>Dothideomycetidae</taxon>
        <taxon>Mycosphaerellales</taxon>
        <taxon>Teratosphaeriaceae</taxon>
        <taxon>Elasticomyces</taxon>
    </lineage>
</organism>
<evidence type="ECO:0000313" key="1">
    <source>
        <dbReference type="EMBL" id="KAK5698864.1"/>
    </source>
</evidence>
<evidence type="ECO:0000313" key="2">
    <source>
        <dbReference type="Proteomes" id="UP001310594"/>
    </source>
</evidence>
<sequence length="130" mass="14159">MPEASLLVKLDQLHTIKTGCKIRVLGCVHGYDIENARLTLRDRYPATTKDVPTAIITIENLVDGLNHELLATGTWLNIMGYVRITPSGATVSRRAKVACVEATMLWSAGAVKVEKYHAAVEALQEATNGE</sequence>
<dbReference type="Proteomes" id="UP001310594">
    <property type="component" value="Unassembled WGS sequence"/>
</dbReference>
<dbReference type="GO" id="GO:0043047">
    <property type="term" value="F:single-stranded telomeric DNA binding"/>
    <property type="evidence" value="ECO:0007669"/>
    <property type="project" value="InterPro"/>
</dbReference>
<dbReference type="Gene3D" id="2.40.50.140">
    <property type="entry name" value="Nucleic acid-binding proteins"/>
    <property type="match status" value="1"/>
</dbReference>
<dbReference type="AlphaFoldDB" id="A0AAN7VQT2"/>
<dbReference type="Pfam" id="PF12658">
    <property type="entry name" value="Ten1"/>
    <property type="match status" value="1"/>
</dbReference>
<dbReference type="InterPro" id="IPR024222">
    <property type="entry name" value="Ten1_fungal"/>
</dbReference>
<comment type="caution">
    <text evidence="1">The sequence shown here is derived from an EMBL/GenBank/DDBJ whole genome shotgun (WGS) entry which is preliminary data.</text>
</comment>
<gene>
    <name evidence="1" type="ORF">LTR97_006513</name>
</gene>
<accession>A0AAN7VQT2</accession>
<evidence type="ECO:0008006" key="3">
    <source>
        <dbReference type="Google" id="ProtNLM"/>
    </source>
</evidence>
<protein>
    <recommendedName>
        <fullName evidence="3">CST complex subunit Ten1</fullName>
    </recommendedName>
</protein>
<name>A0AAN7VQT2_9PEZI</name>